<dbReference type="Proteomes" id="UP001375539">
    <property type="component" value="Unassembled WGS sequence"/>
</dbReference>
<gene>
    <name evidence="1" type="ORF">WKI58_02825</name>
</gene>
<organism evidence="1 2">
    <name type="scientific">Streptomyces pratisoli</name>
    <dbReference type="NCBI Taxonomy" id="3139917"/>
    <lineage>
        <taxon>Bacteria</taxon>
        <taxon>Bacillati</taxon>
        <taxon>Actinomycetota</taxon>
        <taxon>Actinomycetes</taxon>
        <taxon>Kitasatosporales</taxon>
        <taxon>Streptomycetaceae</taxon>
        <taxon>Streptomyces</taxon>
    </lineage>
</organism>
<keyword evidence="2" id="KW-1185">Reference proteome</keyword>
<sequence>MRKYRALTAGVAGLTIGIVFASSASADSDVKPNESTAVAFAEAGVGPEKVTDINSQAQRSWTSLLKKAAGSAAGSAAWDYLKASNAIPQRKGKQFRRGDSGVDIQNELDLSRSFD</sequence>
<dbReference type="EMBL" id="JBBKAI010000002">
    <property type="protein sequence ID" value="MEJ8655472.1"/>
    <property type="molecule type" value="Genomic_DNA"/>
</dbReference>
<reference evidence="1" key="1">
    <citation type="submission" date="2024-03" db="EMBL/GenBank/DDBJ databases">
        <title>Novel Streptomyces species of biotechnological and ecological value are a feature of Machair soil.</title>
        <authorList>
            <person name="Prole J.R."/>
            <person name="Goodfellow M."/>
            <person name="Allenby N."/>
            <person name="Ward A.C."/>
        </authorList>
    </citation>
    <scope>NUCLEOTIDE SEQUENCE</scope>
    <source>
        <strain evidence="1">MS1.AVA.4</strain>
    </source>
</reference>
<comment type="caution">
    <text evidence="1">The sequence shown here is derived from an EMBL/GenBank/DDBJ whole genome shotgun (WGS) entry which is preliminary data.</text>
</comment>
<evidence type="ECO:0000313" key="2">
    <source>
        <dbReference type="Proteomes" id="UP001375539"/>
    </source>
</evidence>
<evidence type="ECO:0000313" key="1">
    <source>
        <dbReference type="EMBL" id="MEJ8655472.1"/>
    </source>
</evidence>
<proteinExistence type="predicted"/>
<name>A0ACC6QCC4_9ACTN</name>
<protein>
    <submittedName>
        <fullName evidence="1">Uncharacterized protein</fullName>
    </submittedName>
</protein>
<accession>A0ACC6QCC4</accession>